<dbReference type="Proteomes" id="UP000246483">
    <property type="component" value="Unassembled WGS sequence"/>
</dbReference>
<evidence type="ECO:0000313" key="3">
    <source>
        <dbReference type="Proteomes" id="UP000246483"/>
    </source>
</evidence>
<accession>A0A317R9C4</accession>
<protein>
    <recommendedName>
        <fullName evidence="4">Flagellar protein FlgN</fullName>
    </recommendedName>
</protein>
<dbReference type="EMBL" id="QGUB01000008">
    <property type="protein sequence ID" value="PWW44441.1"/>
    <property type="molecule type" value="Genomic_DNA"/>
</dbReference>
<organism evidence="2 3">
    <name type="scientific">Melaminivora alkalimesophila</name>
    <dbReference type="NCBI Taxonomy" id="1165852"/>
    <lineage>
        <taxon>Bacteria</taxon>
        <taxon>Pseudomonadati</taxon>
        <taxon>Pseudomonadota</taxon>
        <taxon>Betaproteobacteria</taxon>
        <taxon>Burkholderiales</taxon>
        <taxon>Comamonadaceae</taxon>
        <taxon>Melaminivora</taxon>
    </lineage>
</organism>
<name>A0A317R9C4_9BURK</name>
<dbReference type="AlphaFoldDB" id="A0A317R9C4"/>
<keyword evidence="3" id="KW-1185">Reference proteome</keyword>
<evidence type="ECO:0000313" key="2">
    <source>
        <dbReference type="EMBL" id="PWW44441.1"/>
    </source>
</evidence>
<comment type="caution">
    <text evidence="2">The sequence shown here is derived from an EMBL/GenBank/DDBJ whole genome shotgun (WGS) entry which is preliminary data.</text>
</comment>
<dbReference type="RefSeq" id="WP_019374850.1">
    <property type="nucleotide sequence ID" value="NZ_ALEE01000652.1"/>
</dbReference>
<gene>
    <name evidence="2" type="ORF">DFR36_108118</name>
</gene>
<evidence type="ECO:0000256" key="1">
    <source>
        <dbReference type="SAM" id="MobiDB-lite"/>
    </source>
</evidence>
<evidence type="ECO:0008006" key="4">
    <source>
        <dbReference type="Google" id="ProtNLM"/>
    </source>
</evidence>
<feature type="region of interest" description="Disordered" evidence="1">
    <location>
        <begin position="92"/>
        <end position="118"/>
    </location>
</feature>
<reference evidence="2 3" key="1">
    <citation type="submission" date="2018-05" db="EMBL/GenBank/DDBJ databases">
        <title>Genomic Encyclopedia of Type Strains, Phase IV (KMG-IV): sequencing the most valuable type-strain genomes for metagenomic binning, comparative biology and taxonomic classification.</title>
        <authorList>
            <person name="Goeker M."/>
        </authorList>
    </citation>
    <scope>NUCLEOTIDE SEQUENCE [LARGE SCALE GENOMIC DNA]</scope>
    <source>
        <strain evidence="2 3">DSM 26006</strain>
    </source>
</reference>
<proteinExistence type="predicted"/>
<sequence>MPAQPDTTLSLIEAQLQALQAALLSSDAPALEQGSQRLREAAAALLQLQAAQPLGPTHAARVRALAGQLGQLRDQLARALALTQQQAQSLLPPLDDVTYGPDSGRAGAPGARIYRAPG</sequence>